<keyword evidence="4 5" id="KW-0472">Membrane</keyword>
<evidence type="ECO:0000256" key="5">
    <source>
        <dbReference type="SAM" id="Phobius"/>
    </source>
</evidence>
<feature type="transmembrane region" description="Helical" evidence="5">
    <location>
        <begin position="106"/>
        <end position="129"/>
    </location>
</feature>
<dbReference type="Gene3D" id="1.20.1250.20">
    <property type="entry name" value="MFS general substrate transporter like domains"/>
    <property type="match status" value="1"/>
</dbReference>
<evidence type="ECO:0000256" key="2">
    <source>
        <dbReference type="ARBA" id="ARBA00022692"/>
    </source>
</evidence>
<dbReference type="WBParaSite" id="SVE_1586000.1">
    <property type="protein sequence ID" value="SVE_1586000.1"/>
    <property type="gene ID" value="SVE_1586000"/>
</dbReference>
<keyword evidence="2 5" id="KW-0812">Transmembrane</keyword>
<feature type="transmembrane region" description="Helical" evidence="5">
    <location>
        <begin position="340"/>
        <end position="357"/>
    </location>
</feature>
<dbReference type="GO" id="GO:0022857">
    <property type="term" value="F:transmembrane transporter activity"/>
    <property type="evidence" value="ECO:0007669"/>
    <property type="project" value="InterPro"/>
</dbReference>
<feature type="transmembrane region" description="Helical" evidence="5">
    <location>
        <begin position="377"/>
        <end position="400"/>
    </location>
</feature>
<evidence type="ECO:0000256" key="4">
    <source>
        <dbReference type="ARBA" id="ARBA00023136"/>
    </source>
</evidence>
<dbReference type="Proteomes" id="UP000035680">
    <property type="component" value="Unassembled WGS sequence"/>
</dbReference>
<organism evidence="6 7">
    <name type="scientific">Strongyloides venezuelensis</name>
    <name type="common">Threadworm</name>
    <dbReference type="NCBI Taxonomy" id="75913"/>
    <lineage>
        <taxon>Eukaryota</taxon>
        <taxon>Metazoa</taxon>
        <taxon>Ecdysozoa</taxon>
        <taxon>Nematoda</taxon>
        <taxon>Chromadorea</taxon>
        <taxon>Rhabditida</taxon>
        <taxon>Tylenchina</taxon>
        <taxon>Panagrolaimomorpha</taxon>
        <taxon>Strongyloidoidea</taxon>
        <taxon>Strongyloididae</taxon>
        <taxon>Strongyloides</taxon>
    </lineage>
</organism>
<feature type="transmembrane region" description="Helical" evidence="5">
    <location>
        <begin position="459"/>
        <end position="480"/>
    </location>
</feature>
<accession>A0A0K0FU48</accession>
<dbReference type="GO" id="GO:0016020">
    <property type="term" value="C:membrane"/>
    <property type="evidence" value="ECO:0007669"/>
    <property type="project" value="UniProtKB-SubCell"/>
</dbReference>
<evidence type="ECO:0000256" key="1">
    <source>
        <dbReference type="ARBA" id="ARBA00004141"/>
    </source>
</evidence>
<keyword evidence="6" id="KW-1185">Reference proteome</keyword>
<reference evidence="6" key="1">
    <citation type="submission" date="2014-07" db="EMBL/GenBank/DDBJ databases">
        <authorList>
            <person name="Martin A.A"/>
            <person name="De Silva N."/>
        </authorList>
    </citation>
    <scope>NUCLEOTIDE SEQUENCE</scope>
</reference>
<feature type="transmembrane region" description="Helical" evidence="5">
    <location>
        <begin position="299"/>
        <end position="320"/>
    </location>
</feature>
<feature type="transmembrane region" description="Helical" evidence="5">
    <location>
        <begin position="235"/>
        <end position="253"/>
    </location>
</feature>
<sequence length="509" mass="58095">MSGSGSSSNISEISNFQDNTIFSNKIIIESSDNQKYRKDNEKYHISCWLVMLVICIYSLSSSMFFPITKSLIYQKVCIQQGYAELECRDNNDLSSNYVIQTETNNIFMVVGIVFSMIAIFSSICIGKLSDDVSRKYALMVPFVGLIFSDLILISMANKMEKRNQHLFAVSEIIFSLFGGYMTIFASAFSYISQATCHNLKRRSQFISYLEGAIGLGSTFGYLVGSFFGAYEYSDAYLVILLMHFLCMVLLILAKDMTPEPDDFNKTSVLNETLVERIQDRFTGWKGIFWNEDGKYNFSLLYTTLAFFLSFLALMGSNRILFFFLKNKFYWDAREFSKFKLPMQSVATFFAIFIYPLLKRTDVKDSTLALIGLIARGFGRLLIAVAWDDTVIFFLVLLEAFNKFGPSGMRAMMAQTVYTTELGRVFSLISVVEAVGNLFSVFLFHSLYNYTISFMPELSFIIMAIICIPAVFFLILAEGAIQKLVQRRLERQKLMKPKLIVKVEKDTQID</sequence>
<dbReference type="InterPro" id="IPR036259">
    <property type="entry name" value="MFS_trans_sf"/>
</dbReference>
<feature type="transmembrane region" description="Helical" evidence="5">
    <location>
        <begin position="421"/>
        <end position="447"/>
    </location>
</feature>
<dbReference type="PANTHER" id="PTHR23507">
    <property type="entry name" value="ZGC:174356"/>
    <property type="match status" value="1"/>
</dbReference>
<feature type="transmembrane region" description="Helical" evidence="5">
    <location>
        <begin position="135"/>
        <end position="154"/>
    </location>
</feature>
<comment type="subcellular location">
    <subcellularLocation>
        <location evidence="1">Membrane</location>
        <topology evidence="1">Multi-pass membrane protein</topology>
    </subcellularLocation>
</comment>
<dbReference type="PANTHER" id="PTHR23507:SF27">
    <property type="entry name" value="SOLUTE CARRIER FAMILY RELATED"/>
    <property type="match status" value="1"/>
</dbReference>
<dbReference type="AlphaFoldDB" id="A0A0K0FU48"/>
<keyword evidence="3 5" id="KW-1133">Transmembrane helix</keyword>
<proteinExistence type="predicted"/>
<protein>
    <submittedName>
        <fullName evidence="7">Major facilitator superfamily protein</fullName>
    </submittedName>
</protein>
<reference evidence="7" key="2">
    <citation type="submission" date="2015-08" db="UniProtKB">
        <authorList>
            <consortium name="WormBaseParasite"/>
        </authorList>
    </citation>
    <scope>IDENTIFICATION</scope>
</reference>
<dbReference type="SUPFAM" id="SSF103473">
    <property type="entry name" value="MFS general substrate transporter"/>
    <property type="match status" value="1"/>
</dbReference>
<feature type="transmembrane region" description="Helical" evidence="5">
    <location>
        <begin position="43"/>
        <end position="65"/>
    </location>
</feature>
<name>A0A0K0FU48_STRVS</name>
<dbReference type="InterPro" id="IPR011701">
    <property type="entry name" value="MFS"/>
</dbReference>
<evidence type="ECO:0000313" key="6">
    <source>
        <dbReference type="Proteomes" id="UP000035680"/>
    </source>
</evidence>
<feature type="transmembrane region" description="Helical" evidence="5">
    <location>
        <begin position="166"/>
        <end position="193"/>
    </location>
</feature>
<evidence type="ECO:0000256" key="3">
    <source>
        <dbReference type="ARBA" id="ARBA00022989"/>
    </source>
</evidence>
<feature type="transmembrane region" description="Helical" evidence="5">
    <location>
        <begin position="205"/>
        <end position="223"/>
    </location>
</feature>
<evidence type="ECO:0000313" key="7">
    <source>
        <dbReference type="WBParaSite" id="SVE_1586000.1"/>
    </source>
</evidence>
<dbReference type="Pfam" id="PF07690">
    <property type="entry name" value="MFS_1"/>
    <property type="match status" value="1"/>
</dbReference>